<evidence type="ECO:0000256" key="5">
    <source>
        <dbReference type="ARBA" id="ARBA00023211"/>
    </source>
</evidence>
<dbReference type="Proteomes" id="UP001054902">
    <property type="component" value="Unassembled WGS sequence"/>
</dbReference>
<gene>
    <name evidence="6" type="ORF">CTEN210_07725</name>
</gene>
<dbReference type="Gene3D" id="3.60.21.10">
    <property type="match status" value="1"/>
</dbReference>
<dbReference type="AlphaFoldDB" id="A0AAD3CT00"/>
<dbReference type="GO" id="GO:0004722">
    <property type="term" value="F:protein serine/threonine phosphatase activity"/>
    <property type="evidence" value="ECO:0007669"/>
    <property type="project" value="UniProtKB-EC"/>
</dbReference>
<dbReference type="EMBL" id="BLLK01000045">
    <property type="protein sequence ID" value="GFH51249.1"/>
    <property type="molecule type" value="Genomic_DNA"/>
</dbReference>
<dbReference type="GO" id="GO:0046872">
    <property type="term" value="F:metal ion binding"/>
    <property type="evidence" value="ECO:0007669"/>
    <property type="project" value="UniProtKB-KW"/>
</dbReference>
<protein>
    <recommendedName>
        <fullName evidence="1">protein-serine/threonine phosphatase</fullName>
        <ecNumber evidence="1">3.1.3.16</ecNumber>
    </recommendedName>
</protein>
<comment type="caution">
    <text evidence="6">The sequence shown here is derived from an EMBL/GenBank/DDBJ whole genome shotgun (WGS) entry which is preliminary data.</text>
</comment>
<dbReference type="PANTHER" id="PTHR11668:SF300">
    <property type="entry name" value="SERINE_THREONINE-PROTEIN PHOSPHATASE"/>
    <property type="match status" value="1"/>
</dbReference>
<organism evidence="6 7">
    <name type="scientific">Chaetoceros tenuissimus</name>
    <dbReference type="NCBI Taxonomy" id="426638"/>
    <lineage>
        <taxon>Eukaryota</taxon>
        <taxon>Sar</taxon>
        <taxon>Stramenopiles</taxon>
        <taxon>Ochrophyta</taxon>
        <taxon>Bacillariophyta</taxon>
        <taxon>Coscinodiscophyceae</taxon>
        <taxon>Chaetocerotophycidae</taxon>
        <taxon>Chaetocerotales</taxon>
        <taxon>Chaetocerotaceae</taxon>
        <taxon>Chaetoceros</taxon>
    </lineage>
</organism>
<accession>A0AAD3CT00</accession>
<evidence type="ECO:0000256" key="2">
    <source>
        <dbReference type="ARBA" id="ARBA00022723"/>
    </source>
</evidence>
<keyword evidence="7" id="KW-1185">Reference proteome</keyword>
<keyword evidence="3" id="KW-0378">Hydrolase</keyword>
<evidence type="ECO:0000256" key="1">
    <source>
        <dbReference type="ARBA" id="ARBA00013081"/>
    </source>
</evidence>
<evidence type="ECO:0000256" key="4">
    <source>
        <dbReference type="ARBA" id="ARBA00022912"/>
    </source>
</evidence>
<dbReference type="GO" id="GO:0005737">
    <property type="term" value="C:cytoplasm"/>
    <property type="evidence" value="ECO:0007669"/>
    <property type="project" value="TreeGrafter"/>
</dbReference>
<name>A0AAD3CT00_9STRA</name>
<evidence type="ECO:0000313" key="7">
    <source>
        <dbReference type="Proteomes" id="UP001054902"/>
    </source>
</evidence>
<keyword evidence="4" id="KW-0904">Protein phosphatase</keyword>
<dbReference type="PANTHER" id="PTHR11668">
    <property type="entry name" value="SERINE/THREONINE PROTEIN PHOSPHATASE"/>
    <property type="match status" value="1"/>
</dbReference>
<sequence>MGTCFIYSSKHGAQVEGFITFFQKDFGDTSKYCITSLDQVKRIVRPTDVPDTGMLCDLLWSDPDKDVNGWGHNDRGNLVFFSGESLFWNYPGGQIDLFKNAFGAEDVKRRYKFQPDARIKTDENKHEEKKKTTKYDDIQIIYDDSGDRILYLEGSSSSSQQYNEHYDLPIGVYVLEFAIDERSMDLLVKYFNTYQSFTI</sequence>
<proteinExistence type="predicted"/>
<reference evidence="6 7" key="1">
    <citation type="journal article" date="2021" name="Sci. Rep.">
        <title>The genome of the diatom Chaetoceros tenuissimus carries an ancient integrated fragment of an extant virus.</title>
        <authorList>
            <person name="Hongo Y."/>
            <person name="Kimura K."/>
            <person name="Takaki Y."/>
            <person name="Yoshida Y."/>
            <person name="Baba S."/>
            <person name="Kobayashi G."/>
            <person name="Nagasaki K."/>
            <person name="Hano T."/>
            <person name="Tomaru Y."/>
        </authorList>
    </citation>
    <scope>NUCLEOTIDE SEQUENCE [LARGE SCALE GENOMIC DNA]</scope>
    <source>
        <strain evidence="6 7">NIES-3715</strain>
    </source>
</reference>
<dbReference type="InterPro" id="IPR029052">
    <property type="entry name" value="Metallo-depent_PP-like"/>
</dbReference>
<dbReference type="EC" id="3.1.3.16" evidence="1"/>
<evidence type="ECO:0000256" key="3">
    <source>
        <dbReference type="ARBA" id="ARBA00022801"/>
    </source>
</evidence>
<dbReference type="InterPro" id="IPR050341">
    <property type="entry name" value="PP1_catalytic_subunit"/>
</dbReference>
<keyword evidence="2" id="KW-0479">Metal-binding</keyword>
<dbReference type="GO" id="GO:0005634">
    <property type="term" value="C:nucleus"/>
    <property type="evidence" value="ECO:0007669"/>
    <property type="project" value="TreeGrafter"/>
</dbReference>
<evidence type="ECO:0000313" key="6">
    <source>
        <dbReference type="EMBL" id="GFH51249.1"/>
    </source>
</evidence>
<dbReference type="SUPFAM" id="SSF56300">
    <property type="entry name" value="Metallo-dependent phosphatases"/>
    <property type="match status" value="1"/>
</dbReference>
<keyword evidence="5" id="KW-0464">Manganese</keyword>